<evidence type="ECO:0000256" key="9">
    <source>
        <dbReference type="SAM" id="MobiDB-lite"/>
    </source>
</evidence>
<evidence type="ECO:0000256" key="4">
    <source>
        <dbReference type="ARBA" id="ARBA00022491"/>
    </source>
</evidence>
<dbReference type="SMART" id="SM01199">
    <property type="entry name" value="FDF"/>
    <property type="match status" value="1"/>
</dbReference>
<evidence type="ECO:0000259" key="13">
    <source>
        <dbReference type="PROSITE" id="PS52002"/>
    </source>
</evidence>
<evidence type="ECO:0000259" key="10">
    <source>
        <dbReference type="PROSITE" id="PS51512"/>
    </source>
</evidence>
<evidence type="ECO:0000256" key="7">
    <source>
        <dbReference type="PROSITE-ProRule" id="PRU00846"/>
    </source>
</evidence>
<evidence type="ECO:0000259" key="12">
    <source>
        <dbReference type="PROSITE" id="PS51536"/>
    </source>
</evidence>
<dbReference type="GO" id="GO:0034063">
    <property type="term" value="P:stress granule assembly"/>
    <property type="evidence" value="ECO:0007669"/>
    <property type="project" value="TreeGrafter"/>
</dbReference>
<keyword evidence="4" id="KW-0678">Repressor</keyword>
<dbReference type="InterPro" id="IPR047575">
    <property type="entry name" value="Sm"/>
</dbReference>
<dbReference type="SUPFAM" id="SSF50182">
    <property type="entry name" value="Sm-like ribonucleoproteins"/>
    <property type="match status" value="1"/>
</dbReference>
<comment type="similarity">
    <text evidence="2">Belongs to the LSM14 family.</text>
</comment>
<dbReference type="PROSITE" id="PS51536">
    <property type="entry name" value="TFG"/>
    <property type="match status" value="1"/>
</dbReference>
<evidence type="ECO:0000256" key="8">
    <source>
        <dbReference type="PROSITE-ProRule" id="PRU00869"/>
    </source>
</evidence>
<keyword evidence="15" id="KW-1185">Reference proteome</keyword>
<dbReference type="FunFam" id="2.30.30.100:FF:000033">
    <property type="entry name" value="Trailer hitch, isoform C"/>
    <property type="match status" value="1"/>
</dbReference>
<feature type="region of interest" description="Disordered" evidence="9">
    <location>
        <begin position="571"/>
        <end position="604"/>
    </location>
</feature>
<feature type="domain" description="Sm" evidence="13">
    <location>
        <begin position="6"/>
        <end position="89"/>
    </location>
</feature>
<dbReference type="AlphaFoldDB" id="A0AAF0XM77"/>
<dbReference type="Gene3D" id="2.30.30.100">
    <property type="match status" value="1"/>
</dbReference>
<dbReference type="EMBL" id="CP093349">
    <property type="protein sequence ID" value="WOH10695.1"/>
    <property type="molecule type" value="Genomic_DNA"/>
</dbReference>
<name>A0AAF0XM77_DAUCS</name>
<feature type="domain" description="DFDF" evidence="10">
    <location>
        <begin position="432"/>
        <end position="468"/>
    </location>
</feature>
<evidence type="ECO:0000259" key="11">
    <source>
        <dbReference type="PROSITE" id="PS51513"/>
    </source>
</evidence>
<evidence type="ECO:0000256" key="3">
    <source>
        <dbReference type="ARBA" id="ARBA00022490"/>
    </source>
</evidence>
<protein>
    <recommendedName>
        <fullName evidence="16">DFDF domain-containing protein</fullName>
    </recommendedName>
</protein>
<feature type="domain" description="FFD box profile" evidence="11">
    <location>
        <begin position="489"/>
        <end position="504"/>
    </location>
</feature>
<evidence type="ECO:0008006" key="16">
    <source>
        <dbReference type="Google" id="ProtNLM"/>
    </source>
</evidence>
<keyword evidence="3" id="KW-0963">Cytoplasm</keyword>
<evidence type="ECO:0000313" key="14">
    <source>
        <dbReference type="EMBL" id="WOH10695.1"/>
    </source>
</evidence>
<dbReference type="InterPro" id="IPR025761">
    <property type="entry name" value="FFD_box"/>
</dbReference>
<organism evidence="14 15">
    <name type="scientific">Daucus carota subsp. sativus</name>
    <name type="common">Carrot</name>
    <dbReference type="NCBI Taxonomy" id="79200"/>
    <lineage>
        <taxon>Eukaryota</taxon>
        <taxon>Viridiplantae</taxon>
        <taxon>Streptophyta</taxon>
        <taxon>Embryophyta</taxon>
        <taxon>Tracheophyta</taxon>
        <taxon>Spermatophyta</taxon>
        <taxon>Magnoliopsida</taxon>
        <taxon>eudicotyledons</taxon>
        <taxon>Gunneridae</taxon>
        <taxon>Pentapetalae</taxon>
        <taxon>asterids</taxon>
        <taxon>campanulids</taxon>
        <taxon>Apiales</taxon>
        <taxon>Apiaceae</taxon>
        <taxon>Apioideae</taxon>
        <taxon>Scandiceae</taxon>
        <taxon>Daucinae</taxon>
        <taxon>Daucus</taxon>
        <taxon>Daucus sect. Daucus</taxon>
    </lineage>
</organism>
<dbReference type="CDD" id="cd01736">
    <property type="entry name" value="LSm14_N"/>
    <property type="match status" value="1"/>
</dbReference>
<dbReference type="GO" id="GO:0033962">
    <property type="term" value="P:P-body assembly"/>
    <property type="evidence" value="ECO:0007669"/>
    <property type="project" value="TreeGrafter"/>
</dbReference>
<dbReference type="InterPro" id="IPR025768">
    <property type="entry name" value="TFG_box"/>
</dbReference>
<proteinExistence type="inferred from homology"/>
<feature type="short sequence motif" description="FFD box" evidence="7">
    <location>
        <begin position="489"/>
        <end position="504"/>
    </location>
</feature>
<feature type="compositionally biased region" description="Basic and acidic residues" evidence="9">
    <location>
        <begin position="468"/>
        <end position="480"/>
    </location>
</feature>
<dbReference type="PANTHER" id="PTHR13586:SF0">
    <property type="entry name" value="TRAILER HITCH, ISOFORM H"/>
    <property type="match status" value="1"/>
</dbReference>
<dbReference type="Pfam" id="PF09532">
    <property type="entry name" value="FDF"/>
    <property type="match status" value="1"/>
</dbReference>
<reference evidence="14" key="2">
    <citation type="submission" date="2022-03" db="EMBL/GenBank/DDBJ databases">
        <title>Draft title - Genomic analysis of global carrot germplasm unveils the trajectory of domestication and the origin of high carotenoid orange carrot.</title>
        <authorList>
            <person name="Iorizzo M."/>
            <person name="Ellison S."/>
            <person name="Senalik D."/>
            <person name="Macko-Podgorni A."/>
            <person name="Grzebelus D."/>
            <person name="Bostan H."/>
            <person name="Rolling W."/>
            <person name="Curaba J."/>
            <person name="Simon P."/>
        </authorList>
    </citation>
    <scope>NUCLEOTIDE SEQUENCE</scope>
    <source>
        <tissue evidence="14">Leaf</tissue>
    </source>
</reference>
<dbReference type="GO" id="GO:0006397">
    <property type="term" value="P:mRNA processing"/>
    <property type="evidence" value="ECO:0007669"/>
    <property type="project" value="UniProtKB-KW"/>
</dbReference>
<feature type="short sequence motif" description="TFG box" evidence="8">
    <location>
        <begin position="510"/>
        <end position="530"/>
    </location>
</feature>
<dbReference type="Pfam" id="PF12701">
    <property type="entry name" value="LSM14"/>
    <property type="match status" value="1"/>
</dbReference>
<feature type="region of interest" description="Disordered" evidence="9">
    <location>
        <begin position="123"/>
        <end position="149"/>
    </location>
</feature>
<evidence type="ECO:0000256" key="5">
    <source>
        <dbReference type="ARBA" id="ARBA00022664"/>
    </source>
</evidence>
<dbReference type="PROSITE" id="PS51513">
    <property type="entry name" value="FFD"/>
    <property type="match status" value="1"/>
</dbReference>
<comment type="function">
    <text evidence="6">As a component of the decapping complex, involved in the degradation of mRNAs. Promotes P-body formation. Translational repressor.</text>
</comment>
<dbReference type="PROSITE" id="PS51512">
    <property type="entry name" value="DFDF"/>
    <property type="match status" value="1"/>
</dbReference>
<dbReference type="InterPro" id="IPR010920">
    <property type="entry name" value="LSM_dom_sf"/>
</dbReference>
<dbReference type="PANTHER" id="PTHR13586">
    <property type="entry name" value="SCD6 PROTEIN-RELATED"/>
    <property type="match status" value="1"/>
</dbReference>
<gene>
    <name evidence="14" type="ORF">DCAR_0730165</name>
</gene>
<evidence type="ECO:0000256" key="1">
    <source>
        <dbReference type="ARBA" id="ARBA00004201"/>
    </source>
</evidence>
<evidence type="ECO:0000256" key="6">
    <source>
        <dbReference type="ARBA" id="ARBA00059323"/>
    </source>
</evidence>
<feature type="region of interest" description="Disordered" evidence="9">
    <location>
        <begin position="468"/>
        <end position="488"/>
    </location>
</feature>
<feature type="domain" description="TFG box profile" evidence="12">
    <location>
        <begin position="510"/>
        <end position="530"/>
    </location>
</feature>
<dbReference type="GO" id="GO:0003729">
    <property type="term" value="F:mRNA binding"/>
    <property type="evidence" value="ECO:0007669"/>
    <property type="project" value="TreeGrafter"/>
</dbReference>
<keyword evidence="5" id="KW-0507">mRNA processing</keyword>
<sequence>MEASRSTNPSADSYVGSLISLISKAEIRYEGILFNINTQESSIALRNVRSFGSEGRKKDGPQLPPSDKVYEYILFRGSDIKDLHVKSAPPVQTPASIYNDPAIIQSQIPQQAAASTSLPYSDITSRQDFNSHTSQLGLPKSSPHSSASIYQPGGSLGSWGSLYPFPATNSTLSAPKYVQETYGAADGLQTQQQSLLQPQSRLLTPPSMHQTMPYPAMSASLPSSSNTVPAPPSLDIPSPLLPSFSPIAPNLHSPLLSSHSSALPADSTILKPNKGHMLGLHSADTSTNSLQLVTPPTTILDESDLTAGAVQPKSVEPRIAFSNVLESEKHVYDASGSLFNRGLAPPLVTPNQFLQPGTAVMSSSLSSQSIQKDVEMVQVSSTVPLQQTVPGAQAPLLPLPTSADYKGVGPTGPTPSILNPNVRPINYISPTQATHNVTNFTEDFDFVSMNEKFNKDEVWGQLGKKNATLEDGHSRDEDNVGKTTSDPKPVYVKDDFFDSLSSNTIGGSHRGRSIFSEEKKLNTETFGNSARHRVGHGGRGYGRSGYGFDRGGHGFDRRGRGLGRDGYGYNRGGGYGHGGQSRDGRNSGRSYGYNERGGWGHHAT</sequence>
<reference evidence="14" key="1">
    <citation type="journal article" date="2016" name="Nat. Genet.">
        <title>A high-quality carrot genome assembly provides new insights into carotenoid accumulation and asterid genome evolution.</title>
        <authorList>
            <person name="Iorizzo M."/>
            <person name="Ellison S."/>
            <person name="Senalik D."/>
            <person name="Zeng P."/>
            <person name="Satapoomin P."/>
            <person name="Huang J."/>
            <person name="Bowman M."/>
            <person name="Iovene M."/>
            <person name="Sanseverino W."/>
            <person name="Cavagnaro P."/>
            <person name="Yildiz M."/>
            <person name="Macko-Podgorni A."/>
            <person name="Moranska E."/>
            <person name="Grzebelus E."/>
            <person name="Grzebelus D."/>
            <person name="Ashrafi H."/>
            <person name="Zheng Z."/>
            <person name="Cheng S."/>
            <person name="Spooner D."/>
            <person name="Van Deynze A."/>
            <person name="Simon P."/>
        </authorList>
    </citation>
    <scope>NUCLEOTIDE SEQUENCE</scope>
    <source>
        <tissue evidence="14">Leaf</tissue>
    </source>
</reference>
<evidence type="ECO:0000256" key="2">
    <source>
        <dbReference type="ARBA" id="ARBA00010415"/>
    </source>
</evidence>
<evidence type="ECO:0000313" key="15">
    <source>
        <dbReference type="Proteomes" id="UP000077755"/>
    </source>
</evidence>
<dbReference type="InterPro" id="IPR025762">
    <property type="entry name" value="DFDF"/>
</dbReference>
<dbReference type="InterPro" id="IPR019050">
    <property type="entry name" value="FDF_dom"/>
</dbReference>
<dbReference type="Proteomes" id="UP000077755">
    <property type="component" value="Chromosome 7"/>
</dbReference>
<dbReference type="PROSITE" id="PS52002">
    <property type="entry name" value="SM"/>
    <property type="match status" value="1"/>
</dbReference>
<dbReference type="SMART" id="SM01271">
    <property type="entry name" value="LSM14"/>
    <property type="match status" value="1"/>
</dbReference>
<dbReference type="InterPro" id="IPR025609">
    <property type="entry name" value="Lsm14-like_N"/>
</dbReference>
<dbReference type="GO" id="GO:0000932">
    <property type="term" value="C:P-body"/>
    <property type="evidence" value="ECO:0007669"/>
    <property type="project" value="UniProtKB-SubCell"/>
</dbReference>
<accession>A0AAF0XM77</accession>
<comment type="subcellular location">
    <subcellularLocation>
        <location evidence="1">Cytoplasm</location>
        <location evidence="1">P-body</location>
    </subcellularLocation>
</comment>